<sequence length="149" mass="17635">LLGKIPTTKEILDQLSEASLAVWDTLLYEIEFSQIFNREMYKSGINCNEDGIEKTLLFLNRIRVKLGVKNNNLFRDFFQNILEKISQTKGEKRITELNKLLQAIHYQKISFEQANEIISERAYNDWHKEMEKFKNARYTYTNTCDRSAD</sequence>
<proteinExistence type="predicted"/>
<dbReference type="EMBL" id="CAJOAZ010026629">
    <property type="protein sequence ID" value="CAF4402775.1"/>
    <property type="molecule type" value="Genomic_DNA"/>
</dbReference>
<comment type="caution">
    <text evidence="1">The sequence shown here is derived from an EMBL/GenBank/DDBJ whole genome shotgun (WGS) entry which is preliminary data.</text>
</comment>
<feature type="non-terminal residue" evidence="1">
    <location>
        <position position="149"/>
    </location>
</feature>
<name>A0A820P8J5_9BILA</name>
<feature type="non-terminal residue" evidence="1">
    <location>
        <position position="1"/>
    </location>
</feature>
<protein>
    <submittedName>
        <fullName evidence="1">Uncharacterized protein</fullName>
    </submittedName>
</protein>
<accession>A0A820P8J5</accession>
<dbReference type="AlphaFoldDB" id="A0A820P8J5"/>
<gene>
    <name evidence="1" type="ORF">OXD698_LOCUS51553</name>
</gene>
<dbReference type="Proteomes" id="UP000663844">
    <property type="component" value="Unassembled WGS sequence"/>
</dbReference>
<organism evidence="1 2">
    <name type="scientific">Adineta steineri</name>
    <dbReference type="NCBI Taxonomy" id="433720"/>
    <lineage>
        <taxon>Eukaryota</taxon>
        <taxon>Metazoa</taxon>
        <taxon>Spiralia</taxon>
        <taxon>Gnathifera</taxon>
        <taxon>Rotifera</taxon>
        <taxon>Eurotatoria</taxon>
        <taxon>Bdelloidea</taxon>
        <taxon>Adinetida</taxon>
        <taxon>Adinetidae</taxon>
        <taxon>Adineta</taxon>
    </lineage>
</organism>
<evidence type="ECO:0000313" key="1">
    <source>
        <dbReference type="EMBL" id="CAF4402775.1"/>
    </source>
</evidence>
<evidence type="ECO:0000313" key="2">
    <source>
        <dbReference type="Proteomes" id="UP000663844"/>
    </source>
</evidence>
<reference evidence="1" key="1">
    <citation type="submission" date="2021-02" db="EMBL/GenBank/DDBJ databases">
        <authorList>
            <person name="Nowell W R."/>
        </authorList>
    </citation>
    <scope>NUCLEOTIDE SEQUENCE</scope>
</reference>